<dbReference type="Pfam" id="PF13578">
    <property type="entry name" value="Methyltransf_24"/>
    <property type="match status" value="1"/>
</dbReference>
<dbReference type="GeneID" id="32472637"/>
<reference evidence="1 2" key="1">
    <citation type="submission" date="2021-03" db="EMBL/GenBank/DDBJ databases">
        <title>Genomic Encyclopedia of Type Strains, Phase IV (KMG-IV): sequencing the most valuable type-strain genomes for metagenomic binning, comparative biology and taxonomic classification.</title>
        <authorList>
            <person name="Goeker M."/>
        </authorList>
    </citation>
    <scope>NUCLEOTIDE SEQUENCE [LARGE SCALE GENOMIC DNA]</scope>
    <source>
        <strain evidence="1 2">DSM 41954</strain>
    </source>
</reference>
<accession>A0ABS4MJM9</accession>
<proteinExistence type="predicted"/>
<dbReference type="Gene3D" id="3.40.50.150">
    <property type="entry name" value="Vaccinia Virus protein VP39"/>
    <property type="match status" value="1"/>
</dbReference>
<dbReference type="Proteomes" id="UP000756710">
    <property type="component" value="Unassembled WGS sequence"/>
</dbReference>
<keyword evidence="2" id="KW-1185">Reference proteome</keyword>
<organism evidence="1 2">
    <name type="scientific">Streptomyces iranensis</name>
    <dbReference type="NCBI Taxonomy" id="576784"/>
    <lineage>
        <taxon>Bacteria</taxon>
        <taxon>Bacillati</taxon>
        <taxon>Actinomycetota</taxon>
        <taxon>Actinomycetes</taxon>
        <taxon>Kitasatosporales</taxon>
        <taxon>Streptomycetaceae</taxon>
        <taxon>Streptomyces</taxon>
        <taxon>Streptomyces violaceusniger group</taxon>
    </lineage>
</organism>
<dbReference type="SUPFAM" id="SSF53335">
    <property type="entry name" value="S-adenosyl-L-methionine-dependent methyltransferases"/>
    <property type="match status" value="1"/>
</dbReference>
<gene>
    <name evidence="1" type="ORF">J2Z30_000532</name>
</gene>
<sequence>MKTDDRAVRVREVRRQLAHDGPARTRPFDHDFEYITLPERDCDLLRDLLIAEHAETVVEVGLAYGSSALAVGEALVSRGHADPRHILIDPFQEDMWANTGWDLLCSAGLDRIATLLPARSSDAFPRLIAEGLIADAAFVDGSHLFHEVFLDFYYLRKVVKPGGLVVIDDADKPSVRTAVHYFEVNLGWTALPDPFTAGTWRTVGNDPNGESMPRCRAFRLPDVVSEPRSGDFLPF</sequence>
<evidence type="ECO:0000313" key="2">
    <source>
        <dbReference type="Proteomes" id="UP000756710"/>
    </source>
</evidence>
<dbReference type="RefSeq" id="WP_044576404.1">
    <property type="nucleotide sequence ID" value="NZ_BAABDR010000060.1"/>
</dbReference>
<name>A0ABS4MJM9_9ACTN</name>
<dbReference type="InterPro" id="IPR029063">
    <property type="entry name" value="SAM-dependent_MTases_sf"/>
</dbReference>
<evidence type="ECO:0000313" key="1">
    <source>
        <dbReference type="EMBL" id="MBP2059536.1"/>
    </source>
</evidence>
<protein>
    <submittedName>
        <fullName evidence="1">O-methyltransferase YrrM</fullName>
    </submittedName>
</protein>
<comment type="caution">
    <text evidence="1">The sequence shown here is derived from an EMBL/GenBank/DDBJ whole genome shotgun (WGS) entry which is preliminary data.</text>
</comment>
<dbReference type="EMBL" id="JAGGLR010000001">
    <property type="protein sequence ID" value="MBP2059536.1"/>
    <property type="molecule type" value="Genomic_DNA"/>
</dbReference>